<feature type="compositionally biased region" description="Basic residues" evidence="2">
    <location>
        <begin position="98"/>
        <end position="110"/>
    </location>
</feature>
<feature type="region of interest" description="Disordered" evidence="2">
    <location>
        <begin position="226"/>
        <end position="318"/>
    </location>
</feature>
<dbReference type="AlphaFoldDB" id="A0A9W7G386"/>
<evidence type="ECO:0000313" key="4">
    <source>
        <dbReference type="Proteomes" id="UP001165065"/>
    </source>
</evidence>
<dbReference type="Proteomes" id="UP001165065">
    <property type="component" value="Unassembled WGS sequence"/>
</dbReference>
<feature type="region of interest" description="Disordered" evidence="2">
    <location>
        <begin position="45"/>
        <end position="146"/>
    </location>
</feature>
<feature type="region of interest" description="Disordered" evidence="2">
    <location>
        <begin position="168"/>
        <end position="191"/>
    </location>
</feature>
<keyword evidence="4" id="KW-1185">Reference proteome</keyword>
<feature type="compositionally biased region" description="Basic residues" evidence="2">
    <location>
        <begin position="63"/>
        <end position="72"/>
    </location>
</feature>
<organism evidence="3 4">
    <name type="scientific">Triparma columacea</name>
    <dbReference type="NCBI Taxonomy" id="722753"/>
    <lineage>
        <taxon>Eukaryota</taxon>
        <taxon>Sar</taxon>
        <taxon>Stramenopiles</taxon>
        <taxon>Ochrophyta</taxon>
        <taxon>Bolidophyceae</taxon>
        <taxon>Parmales</taxon>
        <taxon>Triparmaceae</taxon>
        <taxon>Triparma</taxon>
    </lineage>
</organism>
<feature type="compositionally biased region" description="Low complexity" evidence="2">
    <location>
        <begin position="235"/>
        <end position="253"/>
    </location>
</feature>
<feature type="non-terminal residue" evidence="3">
    <location>
        <position position="1"/>
    </location>
</feature>
<dbReference type="PROSITE" id="PS50096">
    <property type="entry name" value="IQ"/>
    <property type="match status" value="1"/>
</dbReference>
<proteinExistence type="predicted"/>
<evidence type="ECO:0000256" key="1">
    <source>
        <dbReference type="SAM" id="Coils"/>
    </source>
</evidence>
<feature type="compositionally biased region" description="Polar residues" evidence="2">
    <location>
        <begin position="1"/>
        <end position="17"/>
    </location>
</feature>
<accession>A0A9W7G386</accession>
<gene>
    <name evidence="3" type="ORF">TrCOL_g4392</name>
</gene>
<feature type="coiled-coil region" evidence="1">
    <location>
        <begin position="549"/>
        <end position="597"/>
    </location>
</feature>
<keyword evidence="1" id="KW-0175">Coiled coil</keyword>
<name>A0A9W7G386_9STRA</name>
<evidence type="ECO:0000256" key="2">
    <source>
        <dbReference type="SAM" id="MobiDB-lite"/>
    </source>
</evidence>
<comment type="caution">
    <text evidence="3">The sequence shown here is derived from an EMBL/GenBank/DDBJ whole genome shotgun (WGS) entry which is preliminary data.</text>
</comment>
<feature type="compositionally biased region" description="Basic and acidic residues" evidence="2">
    <location>
        <begin position="179"/>
        <end position="191"/>
    </location>
</feature>
<evidence type="ECO:0000313" key="3">
    <source>
        <dbReference type="EMBL" id="GMI34074.1"/>
    </source>
</evidence>
<feature type="compositionally biased region" description="Polar residues" evidence="2">
    <location>
        <begin position="308"/>
        <end position="318"/>
    </location>
</feature>
<dbReference type="OrthoDB" id="190379at2759"/>
<feature type="compositionally biased region" description="Polar residues" evidence="2">
    <location>
        <begin position="257"/>
        <end position="269"/>
    </location>
</feature>
<reference evidence="4" key="1">
    <citation type="journal article" date="2023" name="Commun. Biol.">
        <title>Genome analysis of Parmales, the sister group of diatoms, reveals the evolutionary specialization of diatoms from phago-mixotrophs to photoautotrophs.</title>
        <authorList>
            <person name="Ban H."/>
            <person name="Sato S."/>
            <person name="Yoshikawa S."/>
            <person name="Yamada K."/>
            <person name="Nakamura Y."/>
            <person name="Ichinomiya M."/>
            <person name="Sato N."/>
            <person name="Blanc-Mathieu R."/>
            <person name="Endo H."/>
            <person name="Kuwata A."/>
            <person name="Ogata H."/>
        </authorList>
    </citation>
    <scope>NUCLEOTIDE SEQUENCE [LARGE SCALE GENOMIC DNA]</scope>
</reference>
<feature type="coiled-coil region" evidence="1">
    <location>
        <begin position="704"/>
        <end position="749"/>
    </location>
</feature>
<feature type="region of interest" description="Disordered" evidence="2">
    <location>
        <begin position="1"/>
        <end position="28"/>
    </location>
</feature>
<sequence length="913" mass="103598">MSRRTPGTASKPLSSSLRGMDPTFEGFTPSMEAAFARLDEQMAREGFSTGFSHPFPRDSNSAGKKKGKRGRVNPKSASQVMSAYRTADPSLMGVTAKKTSKKRSRNHAHTHVVDSGEFGRPNSRGPPRTLEPLGASSSGGRAGTPLKLGDMTDSALIMTETGKFEANASAGLGGHGGAARREKKEPKKKLTDAEMEAKKVLLPYLDRLDYIDVELSRRNLGEERMGAGIAGTVPSSNDSAPLSSRSSNPSTARSHPETNSVPSYPTTPINIIETEGLGDGEDMFFRAPTPSPRSSTRPSKKSKTQQTRSQGISSNFLTKHTQISPIRHPSLSLGSAMKGPSSKLHLTMSKEHHMSHQVEDHPDTPTPKSICGRYYRTTLVAGLHTGARDRTELTPLCPSFAYHRSLVWVLKLIEGVYDEAHAIPTITDAYMNKEHIIWLLRHIIPATSEDGSGLNGESVHAIRRHVLWMVETRSELMETFEGPTHILADGSYTINSYQVAPVFHVLKLLVDEFALTGEAIVKELKFNDDGYRLTMLEMLQETVKDDDKLKEANAKVQEAKHTLTAHELNTKKAASNVGRLTRQLNDAQLRRDNEEEMRLEIELGQAKTSLFLMKNQTFKLHGNLKICEKELEAIEFHHNKVWEDIILNEQQGKSKKAKFNNIKKKYPHLSKNTNTGLLRFGMHLVLKKRRKDKIAQMQAQAEMNARRAIQKAAAEEELRRQEAENRRKLAQAERQMARVKEILRKRRIDEARIKERQSIVKQQAAFSEAERRNWNHNRKWVKRIWKEWNLQVQFTRNNILRHKLVLLRIVQQWKMVTEMSSVKRKAALLLQRIYRGKLEYRKVKDMKEKMALNNSKAGAALMRLRYRGMAAAYDGWKLYWHRSKRIKRLRDGAMARGIVYRFDLWKKYVVMTK</sequence>
<protein>
    <submittedName>
        <fullName evidence="3">Uncharacterized protein</fullName>
    </submittedName>
</protein>
<dbReference type="EMBL" id="BRYA01000843">
    <property type="protein sequence ID" value="GMI34074.1"/>
    <property type="molecule type" value="Genomic_DNA"/>
</dbReference>